<dbReference type="InterPro" id="IPR056540">
    <property type="entry name" value="TMD_POM152"/>
</dbReference>
<keyword evidence="2" id="KW-1133">Transmembrane helix</keyword>
<organism evidence="8 9">
    <name type="scientific">Geotrichum candidum</name>
    <name type="common">Oospora lactis</name>
    <name type="synonym">Dipodascus geotrichum</name>
    <dbReference type="NCBI Taxonomy" id="1173061"/>
    <lineage>
        <taxon>Eukaryota</taxon>
        <taxon>Fungi</taxon>
        <taxon>Dikarya</taxon>
        <taxon>Ascomycota</taxon>
        <taxon>Saccharomycotina</taxon>
        <taxon>Dipodascomycetes</taxon>
        <taxon>Dipodascales</taxon>
        <taxon>Dipodascaceae</taxon>
        <taxon>Geotrichum</taxon>
    </lineage>
</organism>
<dbReference type="PANTHER" id="PTHR28206:SF1">
    <property type="entry name" value="NUCLEOPORIN POM152"/>
    <property type="match status" value="1"/>
</dbReference>
<feature type="domain" description="Nucleoporin POM152 first Ig-like" evidence="6">
    <location>
        <begin position="177"/>
        <end position="285"/>
    </location>
</feature>
<feature type="domain" description="Nucleoporin POM152 immunoglobulin-like" evidence="3">
    <location>
        <begin position="869"/>
        <end position="946"/>
    </location>
</feature>
<dbReference type="GO" id="GO:0006999">
    <property type="term" value="P:nuclear pore organization"/>
    <property type="evidence" value="ECO:0007669"/>
    <property type="project" value="TreeGrafter"/>
</dbReference>
<evidence type="ECO:0000259" key="3">
    <source>
        <dbReference type="Pfam" id="PF23664"/>
    </source>
</evidence>
<sequence length="1234" mass="136985">MSSPTPATPRKPTIRPWRKDTAKNSADSLISEEYLDVGTQRTLVSALFVALQAYKIIDLLARRHSTTSGPEFSDLGFVVKYFLIETAFLVVLPVLRIPWLTFTKIVTLVIILLLIIINLLLSISASFSLSAIALGIWKTFFDSELTITGSRIRTKDIFDTNSHLSGRHTVHILPESTALFNPTFRSFCVDDSNQSEVLIPIRFNATDPIFIQLNGYDLATRELTTHNFTKKDIKKYRMPHSPEKLDDSRLSYYAIPVSKPALYRIAKVTDASNLNIRLYRSDVLVSKCPSAFISSGTDTDGSHHCVGDVDVPKISLDGVPPLKVKYSRSIQGQEKTMTVQSSNPLNSTVSYFPTSGKYFFWKDKEPLSWASSQSVDVEMDTVLSTTGDWVYYIDEVEDALGNVVNYTQIYNNRENPGQLYSKSLAYGFQIHPRPQINFKGCSPENPIKLRKGSTAKLPIVINGVDASDGPFKAEFEYAPLEDDSNSKSAFGFSYNFSRLLGSITAQDSGTYKLTELSGNYCKGTVLEPATCLVYVPPEPSIKVNFASVDDKCAGPVGVTADVALAGNPPFVVNYRIIRDNVIIKSEYKRILQTRDKVEFKPTSAGNYKYEFFKLGDEVYKNIELSGPEFSTEQTIRAVASASFVNPDQRRKCCSGDSIDFSASLNGIPPFTLNYEIVHGSSQRKAFTEKGITDNFVHLSTPALKLGGRYTISLISVQDSNGCVTSLNERDIYVDVRRDRPAAAFLPLDGSMEVKTLEGKAIGLPLKLSGEGPWDISYRHTKPDGTTVDKSTTMHRANGELIQINQKGVYSLLSVKDAYCPGDVKDSKSFDVSWIERPQLSLIKSSLLTQVNDNLYERRAICENEEDVLELGVTGSSPYTIYYDVNGPKNYLKQKFAVATKYASLGLQNSKAGVYRYSFTGVSDGIYSQSDLRSFDFTPIVVKQVVKPLPTVAFADRGKTYKLCVNTELEDSSVDPIPITLTGKAPFTVSLTVHHEDSTKSERVKIRDIADKKHLIRSIYKGLGLGKHTVTLNSVSDANGCGRTLFREDERVYIFVSDVPYLAPINPKRDYCVGERISFGLNGVPPFEITYDFNGKKQRATTTSPFSRLAAAPGNLTLLTLRDSSSSCLVKLPPHDVKYIHEIPSVIVSEGTTVIQDIHEGDQAEIIFHLKGTPPFSFVYTRSECTARNKCKVVETNVVSDVQGYEYSIFTSMQGTYEAISIEDHYCAVSSTDKH</sequence>
<evidence type="ECO:0000313" key="9">
    <source>
        <dbReference type="Proteomes" id="UP000242525"/>
    </source>
</evidence>
<keyword evidence="2" id="KW-0812">Transmembrane</keyword>
<dbReference type="GO" id="GO:0006606">
    <property type="term" value="P:protein import into nucleus"/>
    <property type="evidence" value="ECO:0007669"/>
    <property type="project" value="TreeGrafter"/>
</dbReference>
<feature type="region of interest" description="Disordered" evidence="1">
    <location>
        <begin position="1"/>
        <end position="20"/>
    </location>
</feature>
<evidence type="ECO:0000259" key="5">
    <source>
        <dbReference type="Pfam" id="PF24312"/>
    </source>
</evidence>
<dbReference type="GO" id="GO:0070762">
    <property type="term" value="C:nuclear pore transmembrane ring"/>
    <property type="evidence" value="ECO:0007669"/>
    <property type="project" value="TreeGrafter"/>
</dbReference>
<accession>A0A0J9XC07</accession>
<feature type="domain" description="Nucleoporin POM152 Ig-like" evidence="5">
    <location>
        <begin position="433"/>
        <end position="531"/>
    </location>
</feature>
<comment type="caution">
    <text evidence="8">The sequence shown here is derived from an EMBL/GenBank/DDBJ whole genome shotgun (WGS) entry which is preliminary data.</text>
</comment>
<evidence type="ECO:0000259" key="7">
    <source>
        <dbReference type="Pfam" id="PF24527"/>
    </source>
</evidence>
<dbReference type="InterPro" id="IPR056541">
    <property type="entry name" value="Ig-like_POM152"/>
</dbReference>
<dbReference type="AlphaFoldDB" id="A0A0J9XC07"/>
<feature type="domain" description="Nucleoporin POM152 immunoglobulin-like" evidence="3">
    <location>
        <begin position="536"/>
        <end position="637"/>
    </location>
</feature>
<reference evidence="8" key="1">
    <citation type="submission" date="2014-03" db="EMBL/GenBank/DDBJ databases">
        <authorList>
            <person name="Casaregola S."/>
        </authorList>
    </citation>
    <scope>NUCLEOTIDE SEQUENCE [LARGE SCALE GENOMIC DNA]</scope>
    <source>
        <strain evidence="8">CLIB 918</strain>
    </source>
</reference>
<dbReference type="Pfam" id="PF24519">
    <property type="entry name" value="Ig-like_Pom152_1"/>
    <property type="match status" value="1"/>
</dbReference>
<feature type="transmembrane region" description="Helical" evidence="2">
    <location>
        <begin position="107"/>
        <end position="137"/>
    </location>
</feature>
<feature type="transmembrane region" description="Helical" evidence="2">
    <location>
        <begin position="75"/>
        <end position="95"/>
    </location>
</feature>
<gene>
    <name evidence="8" type="ORF">BN980_GECA07s03673g</name>
</gene>
<evidence type="ECO:0000313" key="8">
    <source>
        <dbReference type="EMBL" id="CDO54374.1"/>
    </source>
</evidence>
<dbReference type="OrthoDB" id="10253254at2759"/>
<feature type="domain" description="Nucleoporin POM152 N-terminal transmembrane" evidence="4">
    <location>
        <begin position="36"/>
        <end position="124"/>
    </location>
</feature>
<evidence type="ECO:0000256" key="2">
    <source>
        <dbReference type="SAM" id="Phobius"/>
    </source>
</evidence>
<keyword evidence="2" id="KW-0472">Membrane</keyword>
<dbReference type="Pfam" id="PF23664">
    <property type="entry name" value="Ig_Pom152"/>
    <property type="match status" value="2"/>
</dbReference>
<evidence type="ECO:0000259" key="6">
    <source>
        <dbReference type="Pfam" id="PF24519"/>
    </source>
</evidence>
<feature type="domain" description="Nucleoporin POM152 ninth Ig-like" evidence="7">
    <location>
        <begin position="1060"/>
        <end position="1130"/>
    </location>
</feature>
<dbReference type="GO" id="GO:0017056">
    <property type="term" value="F:structural constituent of nuclear pore"/>
    <property type="evidence" value="ECO:0007669"/>
    <property type="project" value="InterPro"/>
</dbReference>
<dbReference type="EMBL" id="CCBN010000007">
    <property type="protein sequence ID" value="CDO54374.1"/>
    <property type="molecule type" value="Genomic_DNA"/>
</dbReference>
<dbReference type="Pfam" id="PF24097">
    <property type="entry name" value="TMD_POM152"/>
    <property type="match status" value="1"/>
</dbReference>
<dbReference type="InterPro" id="IPR056542">
    <property type="entry name" value="Ig-like_POM152_1st"/>
</dbReference>
<dbReference type="InterPro" id="IPR037701">
    <property type="entry name" value="Pom152"/>
</dbReference>
<dbReference type="STRING" id="1173061.A0A0J9XC07"/>
<dbReference type="InterPro" id="IPR056543">
    <property type="entry name" value="Ig-like_POM152_9th"/>
</dbReference>
<dbReference type="InterPro" id="IPR056544">
    <property type="entry name" value="Ig_POM152"/>
</dbReference>
<protein>
    <submittedName>
        <fullName evidence="8">Similar to Saccharomyces cerevisiae YMR129W POM152 Nuclear pore membrane glycoprotein</fullName>
    </submittedName>
</protein>
<dbReference type="Pfam" id="PF24527">
    <property type="entry name" value="Ig-like_Pom152_9"/>
    <property type="match status" value="1"/>
</dbReference>
<dbReference type="Pfam" id="PF24312">
    <property type="entry name" value="Ig-like_POM152"/>
    <property type="match status" value="2"/>
</dbReference>
<feature type="domain" description="Nucleoporin POM152 Ig-like" evidence="5">
    <location>
        <begin position="739"/>
        <end position="827"/>
    </location>
</feature>
<dbReference type="PANTHER" id="PTHR28206">
    <property type="entry name" value="NUCLEOPORIN POM152"/>
    <property type="match status" value="1"/>
</dbReference>
<dbReference type="Proteomes" id="UP000242525">
    <property type="component" value="Unassembled WGS sequence"/>
</dbReference>
<evidence type="ECO:0000256" key="1">
    <source>
        <dbReference type="SAM" id="MobiDB-lite"/>
    </source>
</evidence>
<keyword evidence="9" id="KW-1185">Reference proteome</keyword>
<name>A0A0J9XC07_GEOCN</name>
<proteinExistence type="predicted"/>
<evidence type="ECO:0000259" key="4">
    <source>
        <dbReference type="Pfam" id="PF24097"/>
    </source>
</evidence>